<evidence type="ECO:0000256" key="1">
    <source>
        <dbReference type="SAM" id="Phobius"/>
    </source>
</evidence>
<feature type="transmembrane region" description="Helical" evidence="1">
    <location>
        <begin position="793"/>
        <end position="813"/>
    </location>
</feature>
<feature type="transmembrane region" description="Helical" evidence="1">
    <location>
        <begin position="339"/>
        <end position="363"/>
    </location>
</feature>
<dbReference type="Gene3D" id="1.20.1640.10">
    <property type="entry name" value="Multidrug efflux transporter AcrB transmembrane domain"/>
    <property type="match status" value="2"/>
</dbReference>
<feature type="transmembrane region" description="Helical" evidence="1">
    <location>
        <begin position="313"/>
        <end position="333"/>
    </location>
</feature>
<keyword evidence="1" id="KW-0472">Membrane</keyword>
<gene>
    <name evidence="2" type="ORF">CWC22_005185</name>
</gene>
<dbReference type="PANTHER" id="PTHR32063">
    <property type="match status" value="1"/>
</dbReference>
<name>A0A7S7YRV9_9GAMM</name>
<keyword evidence="1" id="KW-0812">Transmembrane</keyword>
<reference evidence="2 3" key="1">
    <citation type="submission" date="2019-10" db="EMBL/GenBank/DDBJ databases">
        <title>Pseudoalteromonas rubra S4059.</title>
        <authorList>
            <person name="Paulsen S."/>
            <person name="Wang X."/>
        </authorList>
    </citation>
    <scope>NUCLEOTIDE SEQUENCE [LARGE SCALE GENOMIC DNA]</scope>
    <source>
        <strain evidence="2 3">S4059</strain>
    </source>
</reference>
<dbReference type="SUPFAM" id="SSF82693">
    <property type="entry name" value="Multidrug efflux transporter AcrB pore domain, PN1, PN2, PC1 and PC2 subdomains"/>
    <property type="match status" value="1"/>
</dbReference>
<evidence type="ECO:0000313" key="2">
    <source>
        <dbReference type="EMBL" id="QPB82412.1"/>
    </source>
</evidence>
<dbReference type="Proteomes" id="UP000305729">
    <property type="component" value="Chromosome 1"/>
</dbReference>
<feature type="transmembrane region" description="Helical" evidence="1">
    <location>
        <begin position="471"/>
        <end position="495"/>
    </location>
</feature>
<feature type="transmembrane region" description="Helical" evidence="1">
    <location>
        <begin position="898"/>
        <end position="915"/>
    </location>
</feature>
<feature type="transmembrane region" description="Helical" evidence="1">
    <location>
        <begin position="384"/>
        <end position="404"/>
    </location>
</feature>
<feature type="transmembrane region" description="Helical" evidence="1">
    <location>
        <begin position="283"/>
        <end position="306"/>
    </location>
</feature>
<proteinExistence type="predicted"/>
<evidence type="ECO:0000313" key="3">
    <source>
        <dbReference type="Proteomes" id="UP000305729"/>
    </source>
</evidence>
<feature type="transmembrane region" description="Helical" evidence="1">
    <location>
        <begin position="416"/>
        <end position="443"/>
    </location>
</feature>
<dbReference type="PANTHER" id="PTHR32063:SF0">
    <property type="entry name" value="SWARMING MOTILITY PROTEIN SWRC"/>
    <property type="match status" value="1"/>
</dbReference>
<accession>A0A7S7YRV9</accession>
<dbReference type="Gene3D" id="3.30.70.1430">
    <property type="entry name" value="Multidrug efflux transporter AcrB pore domain"/>
    <property type="match status" value="2"/>
</dbReference>
<dbReference type="EMBL" id="CP045429">
    <property type="protein sequence ID" value="QPB82412.1"/>
    <property type="molecule type" value="Genomic_DNA"/>
</dbReference>
<keyword evidence="1" id="KW-1133">Transmembrane helix</keyword>
<dbReference type="GO" id="GO:0005886">
    <property type="term" value="C:plasma membrane"/>
    <property type="evidence" value="ECO:0007669"/>
    <property type="project" value="TreeGrafter"/>
</dbReference>
<organism evidence="2 3">
    <name type="scientific">Pseudoalteromonas rubra</name>
    <dbReference type="NCBI Taxonomy" id="43658"/>
    <lineage>
        <taxon>Bacteria</taxon>
        <taxon>Pseudomonadati</taxon>
        <taxon>Pseudomonadota</taxon>
        <taxon>Gammaproteobacteria</taxon>
        <taxon>Alteromonadales</taxon>
        <taxon>Pseudoalteromonadaceae</taxon>
        <taxon>Pseudoalteromonas</taxon>
    </lineage>
</organism>
<dbReference type="SUPFAM" id="SSF82866">
    <property type="entry name" value="Multidrug efflux transporter AcrB transmembrane domain"/>
    <property type="match status" value="2"/>
</dbReference>
<feature type="transmembrane region" description="Helical" evidence="1">
    <location>
        <begin position="927"/>
        <end position="950"/>
    </location>
</feature>
<sequence>MKWPNASEAFLLANIVEPYEKVLNSKLNTLETIKVTFSDESVRFEVQFEYGTNLETTEQKMRTLLSGVRAFPTYVAPLRFHQGGNNVSNQVVGSYFFTSENGQFTQAQTQLIKDIAKKQLVSISGVEKAELFPNLEQRVVIRLKPEQLTAFGLTLGDVQSRVRTLLQDSTGTFEQDAYLYTASYQSVDSISSLQNATLATKLGTVIRLNQIANVSVEATPSKWMTRFNGQSGILVRVLRQKQADLLTIQNAVDEQLALNTTALDVVALNYEITFDTGLFIKRAVWMMVEAISLGFALSLLVSFIFFRRVIPTLLSSLITLLSIMGVLGVLYLFDVSINVISLAGITFAIGMFVDGVLILIEYLDRQPHALKQSPQAIFNAISTMIPALLASTVTSVVVFLPIIFSEGAEGQLFSGLSLAFVSGLLISLALTILIVPVFVHAFMSGEAGQKGRSFVAGKLTHLVLNNIPARLAVIVVSTVVFLSSAIMLLPSLGYLPDIKRDAIDVYIPLKNTESKEKVKEELVEPLNRLIPQLVDGDIKNYYVISLGRLVTVGLRLEDNEQLPQTLAKLKAELPDAFANYNVITIHGNLFGGIEAKNNLKIYLHAHDKQWLAANQDNIKALFNKHLSGVSLRFKPDLTAQKSVYKIIPKFDNASFIGVSEVELKQLFKSLTQSNYLETWSMNGEAINVYMTLGERQSLSEYANVPYVTQAGRQTYIGELLAFEQTQVIPSQVRFNSSYAIELNIGITDKALSVSDVMSQIEQHIAPELTALFGDKGRFELEGSAASITKAKQALSGMFLFVALSLFAIVTFTLKNYKAGLYVLASLITPLLGGVIAIILLEVMTGIRLDVLSVIGFIIMLGTVANNSILLVDTAARLAESGLAQSQAILQAIAQRKRAVLISSLTTIAGMVPLLLFPSEAGQLYKGIAAIIIGGMAFNLLSIFTVVPAFMAQFGCSSNKSPEIEQQEKHQNEYQGAA</sequence>
<dbReference type="Pfam" id="PF00873">
    <property type="entry name" value="ACR_tran"/>
    <property type="match status" value="2"/>
</dbReference>
<dbReference type="AlphaFoldDB" id="A0A7S7YRV9"/>
<feature type="transmembrane region" description="Helical" evidence="1">
    <location>
        <begin position="852"/>
        <end position="877"/>
    </location>
</feature>
<dbReference type="InterPro" id="IPR001036">
    <property type="entry name" value="Acrflvin-R"/>
</dbReference>
<dbReference type="Gene3D" id="3.30.70.1440">
    <property type="entry name" value="Multidrug efflux transporter AcrB pore domain"/>
    <property type="match status" value="1"/>
</dbReference>
<dbReference type="InterPro" id="IPR027463">
    <property type="entry name" value="AcrB_DN_DC_subdom"/>
</dbReference>
<dbReference type="Gene3D" id="3.30.70.1320">
    <property type="entry name" value="Multidrug efflux transporter AcrB pore domain like"/>
    <property type="match status" value="1"/>
</dbReference>
<dbReference type="GO" id="GO:0042910">
    <property type="term" value="F:xenobiotic transmembrane transporter activity"/>
    <property type="evidence" value="ECO:0007669"/>
    <property type="project" value="TreeGrafter"/>
</dbReference>
<protein>
    <submittedName>
        <fullName evidence="2">MMPL family transporter</fullName>
    </submittedName>
</protein>
<dbReference type="Gene3D" id="3.30.2090.10">
    <property type="entry name" value="Multidrug efflux transporter AcrB TolC docking domain, DN and DC subdomains"/>
    <property type="match status" value="2"/>
</dbReference>
<dbReference type="SUPFAM" id="SSF82714">
    <property type="entry name" value="Multidrug efflux transporter AcrB TolC docking domain, DN and DC subdomains"/>
    <property type="match status" value="1"/>
</dbReference>
<dbReference type="PRINTS" id="PR00702">
    <property type="entry name" value="ACRIFLAVINRP"/>
</dbReference>
<feature type="transmembrane region" description="Helical" evidence="1">
    <location>
        <begin position="820"/>
        <end position="840"/>
    </location>
</feature>